<evidence type="ECO:0000256" key="7">
    <source>
        <dbReference type="ARBA" id="ARBA00022456"/>
    </source>
</evidence>
<evidence type="ECO:0000313" key="14">
    <source>
        <dbReference type="Proteomes" id="UP000024635"/>
    </source>
</evidence>
<evidence type="ECO:0000256" key="4">
    <source>
        <dbReference type="ARBA" id="ARBA00005254"/>
    </source>
</evidence>
<dbReference type="Gene3D" id="3.90.226.10">
    <property type="entry name" value="2-enoyl-CoA Hydratase, Chain A, domain 1"/>
    <property type="match status" value="1"/>
</dbReference>
<evidence type="ECO:0000256" key="11">
    <source>
        <dbReference type="ARBA" id="ARBA00031181"/>
    </source>
</evidence>
<dbReference type="SUPFAM" id="SSF52096">
    <property type="entry name" value="ClpP/crotonase"/>
    <property type="match status" value="1"/>
</dbReference>
<comment type="subcellular location">
    <subcellularLocation>
        <location evidence="2">Mitochondrion</location>
    </subcellularLocation>
</comment>
<dbReference type="GO" id="GO:0006574">
    <property type="term" value="P:L-valine catabolic process"/>
    <property type="evidence" value="ECO:0007669"/>
    <property type="project" value="UniProtKB-UniPathway"/>
</dbReference>
<dbReference type="FunFam" id="3.90.226.10:FF:000026">
    <property type="entry name" value="3-hydroxyisobutyryl-CoA hydrolase, mitochondrial"/>
    <property type="match status" value="1"/>
</dbReference>
<reference evidence="14" key="1">
    <citation type="journal article" date="2015" name="Nat. Genet.">
        <title>The genome and transcriptome of the zoonotic hookworm Ancylostoma ceylanicum identify infection-specific gene families.</title>
        <authorList>
            <person name="Schwarz E.M."/>
            <person name="Hu Y."/>
            <person name="Antoshechkin I."/>
            <person name="Miller M.M."/>
            <person name="Sternberg P.W."/>
            <person name="Aroian R.V."/>
        </authorList>
    </citation>
    <scope>NUCLEOTIDE SEQUENCE</scope>
    <source>
        <strain evidence="14">HY135</strain>
    </source>
</reference>
<comment type="function">
    <text evidence="10">Hydrolyzes 3-hydroxyisobutyryl-CoA (HIBYL-CoA), a saline catabolite. Has high activity toward isobutyryl-CoA. Could be an isobutyryl-CoA dehydrogenase that functions in valine catabolism. Also hydrolyzes 3-hydroxypropanoyl-CoA.</text>
</comment>
<feature type="domain" description="Enoyl-CoA hydratase/isomerase" evidence="12">
    <location>
        <begin position="39"/>
        <end position="369"/>
    </location>
</feature>
<dbReference type="UniPathway" id="UPA00362"/>
<dbReference type="OrthoDB" id="1737613at2759"/>
<protein>
    <recommendedName>
        <fullName evidence="6">3-hydroxyisobutyryl-CoA hydrolase, mitochondrial</fullName>
        <ecNumber evidence="5">3.1.2.4</ecNumber>
    </recommendedName>
    <alternativeName>
        <fullName evidence="11">3-hydroxyisobutyryl-coenzyme A hydrolase</fullName>
    </alternativeName>
</protein>
<organism evidence="13 14">
    <name type="scientific">Ancylostoma ceylanicum</name>
    <dbReference type="NCBI Taxonomy" id="53326"/>
    <lineage>
        <taxon>Eukaryota</taxon>
        <taxon>Metazoa</taxon>
        <taxon>Ecdysozoa</taxon>
        <taxon>Nematoda</taxon>
        <taxon>Chromadorea</taxon>
        <taxon>Rhabditida</taxon>
        <taxon>Rhabditina</taxon>
        <taxon>Rhabditomorpha</taxon>
        <taxon>Strongyloidea</taxon>
        <taxon>Ancylostomatidae</taxon>
        <taxon>Ancylostomatinae</taxon>
        <taxon>Ancylostoma</taxon>
    </lineage>
</organism>
<dbReference type="PANTHER" id="PTHR43176:SF3">
    <property type="entry name" value="3-HYDROXYISOBUTYRYL-COA HYDROLASE, MITOCHONDRIAL"/>
    <property type="match status" value="1"/>
</dbReference>
<proteinExistence type="inferred from homology"/>
<evidence type="ECO:0000313" key="13">
    <source>
        <dbReference type="EMBL" id="EYB91664.1"/>
    </source>
</evidence>
<comment type="similarity">
    <text evidence="4">Belongs to the enoyl-CoA hydratase/isomerase family.</text>
</comment>
<evidence type="ECO:0000256" key="6">
    <source>
        <dbReference type="ARBA" id="ARBA00016714"/>
    </source>
</evidence>
<evidence type="ECO:0000256" key="5">
    <source>
        <dbReference type="ARBA" id="ARBA00011915"/>
    </source>
</evidence>
<comment type="pathway">
    <text evidence="3">Amino-acid degradation; L-valine degradation.</text>
</comment>
<evidence type="ECO:0000256" key="9">
    <source>
        <dbReference type="ARBA" id="ARBA00023128"/>
    </source>
</evidence>
<keyword evidence="14" id="KW-1185">Reference proteome</keyword>
<gene>
    <name evidence="13" type="primary">Acey_s0203.g1825</name>
    <name evidence="13" type="synonym">Acey-F09F7.4</name>
    <name evidence="13" type="ORF">Y032_0203g1825</name>
</gene>
<dbReference type="InterPro" id="IPR032259">
    <property type="entry name" value="HIBYL-CoA-H"/>
</dbReference>
<keyword evidence="9" id="KW-0496">Mitochondrion</keyword>
<evidence type="ECO:0000256" key="2">
    <source>
        <dbReference type="ARBA" id="ARBA00004173"/>
    </source>
</evidence>
<dbReference type="CDD" id="cd06558">
    <property type="entry name" value="crotonase-like"/>
    <property type="match status" value="1"/>
</dbReference>
<comment type="catalytic activity">
    <reaction evidence="1">
        <text>3-hydroxy-2-methylpropanoyl-CoA + H2O = 3-hydroxy-2-methylpropanoate + CoA + H(+)</text>
        <dbReference type="Rhea" id="RHEA:20888"/>
        <dbReference type="ChEBI" id="CHEBI:11805"/>
        <dbReference type="ChEBI" id="CHEBI:15377"/>
        <dbReference type="ChEBI" id="CHEBI:15378"/>
        <dbReference type="ChEBI" id="CHEBI:57287"/>
        <dbReference type="ChEBI" id="CHEBI:57340"/>
        <dbReference type="EC" id="3.1.2.4"/>
    </reaction>
</comment>
<dbReference type="STRING" id="53326.A0A016SMX0"/>
<comment type="caution">
    <text evidence="13">The sequence shown here is derived from an EMBL/GenBank/DDBJ whole genome shotgun (WGS) entry which is preliminary data.</text>
</comment>
<dbReference type="GO" id="GO:0005739">
    <property type="term" value="C:mitochondrion"/>
    <property type="evidence" value="ECO:0007669"/>
    <property type="project" value="UniProtKB-SubCell"/>
</dbReference>
<evidence type="ECO:0000259" key="12">
    <source>
        <dbReference type="Pfam" id="PF16113"/>
    </source>
</evidence>
<keyword evidence="7" id="KW-0101">Branched-chain amino acid catabolism</keyword>
<evidence type="ECO:0000256" key="8">
    <source>
        <dbReference type="ARBA" id="ARBA00022801"/>
    </source>
</evidence>
<dbReference type="PANTHER" id="PTHR43176">
    <property type="entry name" value="3-HYDROXYISOBUTYRYL-COA HYDROLASE-RELATED"/>
    <property type="match status" value="1"/>
</dbReference>
<dbReference type="Pfam" id="PF16113">
    <property type="entry name" value="ECH_2"/>
    <property type="match status" value="1"/>
</dbReference>
<sequence length="387" mass="43350">MFATSLLQRIANVPAKNLLQMAMSSSASEVIIEKEGSKRVLTLNRPKALNALNLPMIREMYPRMREWEDAKDVNLIILKGSGEKAFCAGGDVLAVIRSAKAAKEGGTSTIHKDFFKEEYHLNHLIGSLSKPFVAFIDGIVMGGGCGLSVNGKFRVGTERTMLAMPETALGLFPDVGGSYFLSRLQNNLGMYLALTGYRLQGADAFHAGLATHFVPSSKLPDLQKKLLSLDSVTDKTVDAAIREFQPSSIPHFSLEQHLPVINRTFHAKSVEGILENLKRENSDWSKKQMDTLAKMSPTSMKVTFKQLENGAKMSFSEVFTMEYRLTQRCLEDHDFYEGCRAILIDKDRNPKWKPATLEEVTNDKVEWYFKPLEQNREIVVDGLRPKL</sequence>
<dbReference type="Proteomes" id="UP000024635">
    <property type="component" value="Unassembled WGS sequence"/>
</dbReference>
<dbReference type="InterPro" id="IPR029045">
    <property type="entry name" value="ClpP/crotonase-like_dom_sf"/>
</dbReference>
<accession>A0A016SMX0</accession>
<dbReference type="InterPro" id="IPR045004">
    <property type="entry name" value="ECH_dom"/>
</dbReference>
<dbReference type="AlphaFoldDB" id="A0A016SMX0"/>
<dbReference type="EC" id="3.1.2.4" evidence="5"/>
<evidence type="ECO:0000256" key="3">
    <source>
        <dbReference type="ARBA" id="ARBA00005109"/>
    </source>
</evidence>
<keyword evidence="8" id="KW-0378">Hydrolase</keyword>
<name>A0A016SMX0_9BILA</name>
<dbReference type="GO" id="GO:0003860">
    <property type="term" value="F:3-hydroxyisobutyryl-CoA hydrolase activity"/>
    <property type="evidence" value="ECO:0007669"/>
    <property type="project" value="UniProtKB-EC"/>
</dbReference>
<dbReference type="EMBL" id="JARK01001539">
    <property type="protein sequence ID" value="EYB91664.1"/>
    <property type="molecule type" value="Genomic_DNA"/>
</dbReference>
<dbReference type="NCBIfam" id="NF004127">
    <property type="entry name" value="PRK05617.1"/>
    <property type="match status" value="1"/>
</dbReference>
<evidence type="ECO:0000256" key="10">
    <source>
        <dbReference type="ARBA" id="ARBA00024871"/>
    </source>
</evidence>
<evidence type="ECO:0000256" key="1">
    <source>
        <dbReference type="ARBA" id="ARBA00001709"/>
    </source>
</evidence>